<keyword evidence="3" id="KW-0808">Transferase</keyword>
<feature type="region of interest" description="Disordered" evidence="1">
    <location>
        <begin position="1"/>
        <end position="42"/>
    </location>
</feature>
<dbReference type="Gene3D" id="3.90.1200.10">
    <property type="match status" value="1"/>
</dbReference>
<sequence>MSKGTERSSSSHPVLGETRADGAVLSAGASPEVPAGASPEVPAAAAEPAAGLPGARPVETVADLLDAARRQGLRLTTDHADFDRSGLDFLVVHARDDEGVPWIVRTPRRPDVVESARVEARVLELIRPRLPVAVPHWRVYAPDVIAYPRLDGTPAVTIGAAGAPSWNIVDPSAPSEVFLDSFARVLAALQAVPPEAAERAGVPVKTIAEERDAVRLSVQQTRSVLAPSDAVWARWQRWLDDDALWPKHVALAHADLHPGHMLLAPDGQMVGVLDWTTAMVTDPSMDLAMFCGCFGKGALESFLPRFERAGGRTWPRLADHAAERWAVFPALAAEWALRTGNEAVLEHARGMLAQVTA</sequence>
<feature type="domain" description="Aminoglycoside phosphotransferase" evidence="2">
    <location>
        <begin position="84"/>
        <end position="319"/>
    </location>
</feature>
<reference evidence="3 4" key="1">
    <citation type="submission" date="2015-09" db="EMBL/GenBank/DDBJ databases">
        <title>Sorangium comparison.</title>
        <authorList>
            <person name="Zaburannyi N."/>
            <person name="Bunk B."/>
            <person name="Overmann J."/>
            <person name="Mueller R."/>
        </authorList>
    </citation>
    <scope>NUCLEOTIDE SEQUENCE [LARGE SCALE GENOMIC DNA]</scope>
    <source>
        <strain evidence="3 4">So ce26</strain>
    </source>
</reference>
<evidence type="ECO:0000256" key="1">
    <source>
        <dbReference type="SAM" id="MobiDB-lite"/>
    </source>
</evidence>
<name>A0A2L0ETL5_SORCE</name>
<proteinExistence type="predicted"/>
<evidence type="ECO:0000259" key="2">
    <source>
        <dbReference type="Pfam" id="PF01636"/>
    </source>
</evidence>
<dbReference type="SUPFAM" id="SSF56112">
    <property type="entry name" value="Protein kinase-like (PK-like)"/>
    <property type="match status" value="1"/>
</dbReference>
<dbReference type="EMBL" id="CP012673">
    <property type="protein sequence ID" value="AUX42625.1"/>
    <property type="molecule type" value="Genomic_DNA"/>
</dbReference>
<dbReference type="PANTHER" id="PTHR21310:SF15">
    <property type="entry name" value="AMINOGLYCOSIDE PHOSPHOTRANSFERASE DOMAIN-CONTAINING PROTEIN"/>
    <property type="match status" value="1"/>
</dbReference>
<accession>A0A2L0ETL5</accession>
<dbReference type="PANTHER" id="PTHR21310">
    <property type="entry name" value="AMINOGLYCOSIDE PHOSPHOTRANSFERASE-RELATED-RELATED"/>
    <property type="match status" value="1"/>
</dbReference>
<dbReference type="GO" id="GO:0016740">
    <property type="term" value="F:transferase activity"/>
    <property type="evidence" value="ECO:0007669"/>
    <property type="project" value="UniProtKB-KW"/>
</dbReference>
<dbReference type="Gene3D" id="3.30.200.20">
    <property type="entry name" value="Phosphorylase Kinase, domain 1"/>
    <property type="match status" value="1"/>
</dbReference>
<dbReference type="Pfam" id="PF01636">
    <property type="entry name" value="APH"/>
    <property type="match status" value="1"/>
</dbReference>
<dbReference type="OrthoDB" id="3806873at2"/>
<dbReference type="InterPro" id="IPR002575">
    <property type="entry name" value="Aminoglycoside_PTrfase"/>
</dbReference>
<feature type="compositionally biased region" description="Low complexity" evidence="1">
    <location>
        <begin position="31"/>
        <end position="42"/>
    </location>
</feature>
<protein>
    <submittedName>
        <fullName evidence="3">Macrolide 2'-phosphotransferase</fullName>
    </submittedName>
</protein>
<evidence type="ECO:0000313" key="4">
    <source>
        <dbReference type="Proteomes" id="UP000238348"/>
    </source>
</evidence>
<gene>
    <name evidence="3" type="ORF">SOCE26_040580</name>
</gene>
<dbReference type="RefSeq" id="WP_104981410.1">
    <property type="nucleotide sequence ID" value="NZ_CP012673.1"/>
</dbReference>
<evidence type="ECO:0000313" key="3">
    <source>
        <dbReference type="EMBL" id="AUX42625.1"/>
    </source>
</evidence>
<dbReference type="InterPro" id="IPR051678">
    <property type="entry name" value="AGP_Transferase"/>
</dbReference>
<dbReference type="AlphaFoldDB" id="A0A2L0ETL5"/>
<dbReference type="InterPro" id="IPR011009">
    <property type="entry name" value="Kinase-like_dom_sf"/>
</dbReference>
<organism evidence="3 4">
    <name type="scientific">Sorangium cellulosum</name>
    <name type="common">Polyangium cellulosum</name>
    <dbReference type="NCBI Taxonomy" id="56"/>
    <lineage>
        <taxon>Bacteria</taxon>
        <taxon>Pseudomonadati</taxon>
        <taxon>Myxococcota</taxon>
        <taxon>Polyangia</taxon>
        <taxon>Polyangiales</taxon>
        <taxon>Polyangiaceae</taxon>
        <taxon>Sorangium</taxon>
    </lineage>
</organism>
<dbReference type="Proteomes" id="UP000238348">
    <property type="component" value="Chromosome"/>
</dbReference>
<dbReference type="CDD" id="cd05152">
    <property type="entry name" value="MPH2"/>
    <property type="match status" value="1"/>
</dbReference>